<keyword evidence="3" id="KW-0949">S-adenosyl-L-methionine</keyword>
<accession>A0A972GRW3</accession>
<name>A0A972GRW3_9BACL</name>
<dbReference type="AlphaFoldDB" id="A0A972GRW3"/>
<dbReference type="InterPro" id="IPR029063">
    <property type="entry name" value="SAM-dependent_MTases_sf"/>
</dbReference>
<evidence type="ECO:0000313" key="4">
    <source>
        <dbReference type="EMBL" id="NOU92702.1"/>
    </source>
</evidence>
<dbReference type="Gene3D" id="3.40.50.150">
    <property type="entry name" value="Vaccinia Virus protein VP39"/>
    <property type="match status" value="1"/>
</dbReference>
<dbReference type="PANTHER" id="PTHR13610:SF11">
    <property type="entry name" value="METHYLTRANSFERASE DOMAIN-CONTAINING PROTEIN"/>
    <property type="match status" value="1"/>
</dbReference>
<proteinExistence type="predicted"/>
<dbReference type="SUPFAM" id="SSF53335">
    <property type="entry name" value="S-adenosyl-L-methionine-dependent methyltransferases"/>
    <property type="match status" value="1"/>
</dbReference>
<comment type="caution">
    <text evidence="4">The sequence shown here is derived from an EMBL/GenBank/DDBJ whole genome shotgun (WGS) entry which is preliminary data.</text>
</comment>
<dbReference type="CDD" id="cd02440">
    <property type="entry name" value="AdoMet_MTases"/>
    <property type="match status" value="1"/>
</dbReference>
<dbReference type="GO" id="GO:0032259">
    <property type="term" value="P:methylation"/>
    <property type="evidence" value="ECO:0007669"/>
    <property type="project" value="UniProtKB-KW"/>
</dbReference>
<reference evidence="4" key="1">
    <citation type="submission" date="2019-10" db="EMBL/GenBank/DDBJ databases">
        <title>Description of Paenibacillus glebae sp. nov.</title>
        <authorList>
            <person name="Carlier A."/>
            <person name="Qi S."/>
        </authorList>
    </citation>
    <scope>NUCLEOTIDE SEQUENCE</scope>
    <source>
        <strain evidence="4">LMG 31456</strain>
    </source>
</reference>
<gene>
    <name evidence="4" type="ORF">GC093_05590</name>
</gene>
<organism evidence="4 5">
    <name type="scientific">Paenibacillus foliorum</name>
    <dbReference type="NCBI Taxonomy" id="2654974"/>
    <lineage>
        <taxon>Bacteria</taxon>
        <taxon>Bacillati</taxon>
        <taxon>Bacillota</taxon>
        <taxon>Bacilli</taxon>
        <taxon>Bacillales</taxon>
        <taxon>Paenibacillaceae</taxon>
        <taxon>Paenibacillus</taxon>
    </lineage>
</organism>
<dbReference type="Proteomes" id="UP000641588">
    <property type="component" value="Unassembled WGS sequence"/>
</dbReference>
<keyword evidence="1 4" id="KW-0489">Methyltransferase</keyword>
<keyword evidence="2" id="KW-0808">Transferase</keyword>
<evidence type="ECO:0000256" key="3">
    <source>
        <dbReference type="ARBA" id="ARBA00022691"/>
    </source>
</evidence>
<dbReference type="InterPro" id="IPR026170">
    <property type="entry name" value="FAM173A/B"/>
</dbReference>
<evidence type="ECO:0000313" key="5">
    <source>
        <dbReference type="Proteomes" id="UP000641588"/>
    </source>
</evidence>
<dbReference type="PANTHER" id="PTHR13610">
    <property type="entry name" value="METHYLTRANSFERASE DOMAIN-CONTAINING PROTEIN"/>
    <property type="match status" value="1"/>
</dbReference>
<protein>
    <submittedName>
        <fullName evidence="4">Class I SAM-dependent methyltransferase</fullName>
    </submittedName>
</protein>
<dbReference type="GO" id="GO:0016279">
    <property type="term" value="F:protein-lysine N-methyltransferase activity"/>
    <property type="evidence" value="ECO:0007669"/>
    <property type="project" value="InterPro"/>
</dbReference>
<evidence type="ECO:0000256" key="1">
    <source>
        <dbReference type="ARBA" id="ARBA00022603"/>
    </source>
</evidence>
<sequence>MYNTASLLLAGIVFLAMLSIVYASWKNGISPMPSSAPTRHAVAKEINQFSGRGTIVEAGSGWGTLALHLLRHCPGWRIIGVENSPIPLWISRLLARMAFLKRSGDSAVTGAPITYIHGDIYDYPYETADVVVCYLYPGAMKRFSVILGDRLAPHARIVSICFALPGWRPERVITCGDVFLTKVYVYTVEGIDRRAS</sequence>
<dbReference type="EMBL" id="WHOD01000020">
    <property type="protein sequence ID" value="NOU92702.1"/>
    <property type="molecule type" value="Genomic_DNA"/>
</dbReference>
<keyword evidence="5" id="KW-1185">Reference proteome</keyword>
<evidence type="ECO:0000256" key="2">
    <source>
        <dbReference type="ARBA" id="ARBA00022679"/>
    </source>
</evidence>